<dbReference type="PRINTS" id="PR00463">
    <property type="entry name" value="EP450I"/>
</dbReference>
<dbReference type="EMBL" id="MCFJ01000015">
    <property type="protein sequence ID" value="ORY58823.1"/>
    <property type="molecule type" value="Genomic_DNA"/>
</dbReference>
<dbReference type="Proteomes" id="UP000193689">
    <property type="component" value="Unassembled WGS sequence"/>
</dbReference>
<evidence type="ECO:0000256" key="2">
    <source>
        <dbReference type="ARBA" id="ARBA00005179"/>
    </source>
</evidence>
<evidence type="ECO:0000256" key="7">
    <source>
        <dbReference type="ARBA" id="ARBA00023033"/>
    </source>
</evidence>
<keyword evidence="6 8" id="KW-0408">Iron</keyword>
<dbReference type="STRING" id="1141098.A0A1Y2DHU1"/>
<keyword evidence="9" id="KW-1133">Transmembrane helix</keyword>
<gene>
    <name evidence="10" type="ORF">BCR38DRAFT_413140</name>
</gene>
<sequence length="552" mass="61656">MGTATLVVNAVAGMLLAVLLARAIRFILALWTARRFIMRMRKLEKPMPPFNPILGHLLAGKTASEELPPGAHSMHILNRMTAKYGSTGAYYLDMFPVMTPILTVSDPHMANQVMNHPFSSAEKPPALIDWFLPITGGPNLFTQNGDAWRHDHNLFMPFFSNSNLDAAFPFVVEQMAIYRDKLRALSKSGELFSLEPLTLALMNDIIGRLVFNAQLGAQATAHPLSDTMIRQLNLKFVANGVVSNLGRLNPVKLFQFWNNGCILDTHIRAQINNRVAAYRSAKIDDEQASFKSILDIALETYYSQAGRRATDEVDADYLKMLCAQLRMFFFAGYDSTAATMVYCCYTIWKHPEVLAKLRAEHDAVFGRNVAAAMDMIADDPALLNSLPYTNAVIKETLRLFPAAAGIRQGCRDLVLKDEAGNEYPTESCGIQISHLSIQRNPKLWVRPLEFVPERFLVEPGHELYPLKGAWGPFGHGLRLCTGQALVTKEVKAFLVLLSREFNVKECYDEVDGDRKIDLTNVDNEKVYQVEAGAAHPRDKFPCRVSLSGYVSP</sequence>
<evidence type="ECO:0000256" key="9">
    <source>
        <dbReference type="SAM" id="Phobius"/>
    </source>
</evidence>
<dbReference type="InterPro" id="IPR002401">
    <property type="entry name" value="Cyt_P450_E_grp-I"/>
</dbReference>
<keyword evidence="11" id="KW-1185">Reference proteome</keyword>
<proteinExistence type="predicted"/>
<dbReference type="GeneID" id="63775007"/>
<comment type="cofactor">
    <cofactor evidence="1 8">
        <name>heme</name>
        <dbReference type="ChEBI" id="CHEBI:30413"/>
    </cofactor>
</comment>
<dbReference type="InterPro" id="IPR001128">
    <property type="entry name" value="Cyt_P450"/>
</dbReference>
<evidence type="ECO:0000256" key="6">
    <source>
        <dbReference type="ARBA" id="ARBA00023004"/>
    </source>
</evidence>
<protein>
    <submittedName>
        <fullName evidence="10">Cytochrome P450</fullName>
    </submittedName>
</protein>
<evidence type="ECO:0000256" key="5">
    <source>
        <dbReference type="ARBA" id="ARBA00023002"/>
    </source>
</evidence>
<keyword evidence="5" id="KW-0560">Oxidoreductase</keyword>
<dbReference type="InParanoid" id="A0A1Y2DHU1"/>
<dbReference type="RefSeq" id="XP_040711635.1">
    <property type="nucleotide sequence ID" value="XM_040858795.1"/>
</dbReference>
<evidence type="ECO:0000256" key="1">
    <source>
        <dbReference type="ARBA" id="ARBA00001971"/>
    </source>
</evidence>
<accession>A0A1Y2DHU1</accession>
<name>A0A1Y2DHU1_9PEZI</name>
<evidence type="ECO:0000313" key="10">
    <source>
        <dbReference type="EMBL" id="ORY58823.1"/>
    </source>
</evidence>
<dbReference type="Gene3D" id="1.10.630.10">
    <property type="entry name" value="Cytochrome P450"/>
    <property type="match status" value="1"/>
</dbReference>
<dbReference type="GO" id="GO:0005506">
    <property type="term" value="F:iron ion binding"/>
    <property type="evidence" value="ECO:0007669"/>
    <property type="project" value="InterPro"/>
</dbReference>
<organism evidence="10 11">
    <name type="scientific">Pseudomassariella vexata</name>
    <dbReference type="NCBI Taxonomy" id="1141098"/>
    <lineage>
        <taxon>Eukaryota</taxon>
        <taxon>Fungi</taxon>
        <taxon>Dikarya</taxon>
        <taxon>Ascomycota</taxon>
        <taxon>Pezizomycotina</taxon>
        <taxon>Sordariomycetes</taxon>
        <taxon>Xylariomycetidae</taxon>
        <taxon>Amphisphaeriales</taxon>
        <taxon>Pseudomassariaceae</taxon>
        <taxon>Pseudomassariella</taxon>
    </lineage>
</organism>
<feature type="transmembrane region" description="Helical" evidence="9">
    <location>
        <begin position="6"/>
        <end position="33"/>
    </location>
</feature>
<dbReference type="PRINTS" id="PR00385">
    <property type="entry name" value="P450"/>
</dbReference>
<dbReference type="OrthoDB" id="10029320at2759"/>
<dbReference type="SUPFAM" id="SSF48264">
    <property type="entry name" value="Cytochrome P450"/>
    <property type="match status" value="1"/>
</dbReference>
<keyword evidence="9" id="KW-0472">Membrane</keyword>
<keyword evidence="3 8" id="KW-0349">Heme</keyword>
<keyword evidence="7" id="KW-0503">Monooxygenase</keyword>
<dbReference type="GO" id="GO:0020037">
    <property type="term" value="F:heme binding"/>
    <property type="evidence" value="ECO:0007669"/>
    <property type="project" value="InterPro"/>
</dbReference>
<dbReference type="InterPro" id="IPR036396">
    <property type="entry name" value="Cyt_P450_sf"/>
</dbReference>
<dbReference type="PANTHER" id="PTHR24305:SF107">
    <property type="entry name" value="P450, PUTATIVE (EUROFUNG)-RELATED"/>
    <property type="match status" value="1"/>
</dbReference>
<evidence type="ECO:0000256" key="3">
    <source>
        <dbReference type="ARBA" id="ARBA00022617"/>
    </source>
</evidence>
<dbReference type="Pfam" id="PF00067">
    <property type="entry name" value="p450"/>
    <property type="match status" value="1"/>
</dbReference>
<evidence type="ECO:0000256" key="4">
    <source>
        <dbReference type="ARBA" id="ARBA00022723"/>
    </source>
</evidence>
<evidence type="ECO:0000313" key="11">
    <source>
        <dbReference type="Proteomes" id="UP000193689"/>
    </source>
</evidence>
<dbReference type="GO" id="GO:0004497">
    <property type="term" value="F:monooxygenase activity"/>
    <property type="evidence" value="ECO:0007669"/>
    <property type="project" value="UniProtKB-KW"/>
</dbReference>
<feature type="binding site" description="axial binding residue" evidence="8">
    <location>
        <position position="480"/>
    </location>
    <ligand>
        <name>heme</name>
        <dbReference type="ChEBI" id="CHEBI:30413"/>
    </ligand>
    <ligandPart>
        <name>Fe</name>
        <dbReference type="ChEBI" id="CHEBI:18248"/>
    </ligandPart>
</feature>
<dbReference type="AlphaFoldDB" id="A0A1Y2DHU1"/>
<keyword evidence="4 8" id="KW-0479">Metal-binding</keyword>
<dbReference type="InterPro" id="IPR050121">
    <property type="entry name" value="Cytochrome_P450_monoxygenase"/>
</dbReference>
<comment type="pathway">
    <text evidence="2">Secondary metabolite biosynthesis.</text>
</comment>
<dbReference type="PANTHER" id="PTHR24305">
    <property type="entry name" value="CYTOCHROME P450"/>
    <property type="match status" value="1"/>
</dbReference>
<dbReference type="GO" id="GO:0016705">
    <property type="term" value="F:oxidoreductase activity, acting on paired donors, with incorporation or reduction of molecular oxygen"/>
    <property type="evidence" value="ECO:0007669"/>
    <property type="project" value="InterPro"/>
</dbReference>
<evidence type="ECO:0000256" key="8">
    <source>
        <dbReference type="PIRSR" id="PIRSR602401-1"/>
    </source>
</evidence>
<comment type="caution">
    <text evidence="10">The sequence shown here is derived from an EMBL/GenBank/DDBJ whole genome shotgun (WGS) entry which is preliminary data.</text>
</comment>
<reference evidence="10 11" key="1">
    <citation type="submission" date="2016-07" db="EMBL/GenBank/DDBJ databases">
        <title>Pervasive Adenine N6-methylation of Active Genes in Fungi.</title>
        <authorList>
            <consortium name="DOE Joint Genome Institute"/>
            <person name="Mondo S.J."/>
            <person name="Dannebaum R.O."/>
            <person name="Kuo R.C."/>
            <person name="Labutti K."/>
            <person name="Haridas S."/>
            <person name="Kuo A."/>
            <person name="Salamov A."/>
            <person name="Ahrendt S.R."/>
            <person name="Lipzen A."/>
            <person name="Sullivan W."/>
            <person name="Andreopoulos W.B."/>
            <person name="Clum A."/>
            <person name="Lindquist E."/>
            <person name="Daum C."/>
            <person name="Ramamoorthy G.K."/>
            <person name="Gryganskyi A."/>
            <person name="Culley D."/>
            <person name="Magnuson J.K."/>
            <person name="James T.Y."/>
            <person name="O'Malley M.A."/>
            <person name="Stajich J.E."/>
            <person name="Spatafora J.W."/>
            <person name="Visel A."/>
            <person name="Grigoriev I.V."/>
        </authorList>
    </citation>
    <scope>NUCLEOTIDE SEQUENCE [LARGE SCALE GENOMIC DNA]</scope>
    <source>
        <strain evidence="10 11">CBS 129021</strain>
    </source>
</reference>
<keyword evidence="9" id="KW-0812">Transmembrane</keyword>